<dbReference type="Pfam" id="PF13358">
    <property type="entry name" value="DDE_3"/>
    <property type="match status" value="1"/>
</dbReference>
<reference evidence="2" key="1">
    <citation type="journal article" date="2021" name="Microb. Physiol.">
        <title>Proteogenomic Insights into the Physiology of Marine, Sulfate-Reducing, Filamentous Desulfonema limicola and Desulfonema magnum.</title>
        <authorList>
            <person name="Schnaars V."/>
            <person name="Wohlbrand L."/>
            <person name="Scheve S."/>
            <person name="Hinrichs C."/>
            <person name="Reinhardt R."/>
            <person name="Rabus R."/>
        </authorList>
    </citation>
    <scope>NUCLEOTIDE SEQUENCE</scope>
    <source>
        <strain evidence="2">4be13</strain>
    </source>
</reference>
<organism evidence="2 3">
    <name type="scientific">Desulfonema magnum</name>
    <dbReference type="NCBI Taxonomy" id="45655"/>
    <lineage>
        <taxon>Bacteria</taxon>
        <taxon>Pseudomonadati</taxon>
        <taxon>Thermodesulfobacteriota</taxon>
        <taxon>Desulfobacteria</taxon>
        <taxon>Desulfobacterales</taxon>
        <taxon>Desulfococcaceae</taxon>
        <taxon>Desulfonema</taxon>
    </lineage>
</organism>
<evidence type="ECO:0000313" key="3">
    <source>
        <dbReference type="Proteomes" id="UP000663722"/>
    </source>
</evidence>
<dbReference type="AlphaFoldDB" id="A0A975BLB4"/>
<dbReference type="InterPro" id="IPR038717">
    <property type="entry name" value="Tc1-like_DDE_dom"/>
</dbReference>
<dbReference type="Proteomes" id="UP000663722">
    <property type="component" value="Chromosome"/>
</dbReference>
<evidence type="ECO:0000259" key="1">
    <source>
        <dbReference type="Pfam" id="PF13358"/>
    </source>
</evidence>
<protein>
    <submittedName>
        <fullName evidence="2">Transposase DDE domain-containing protein</fullName>
    </submittedName>
</protein>
<dbReference type="InterPro" id="IPR047655">
    <property type="entry name" value="Transpos_IS630-like"/>
</dbReference>
<evidence type="ECO:0000313" key="2">
    <source>
        <dbReference type="EMBL" id="QTA87667.1"/>
    </source>
</evidence>
<dbReference type="Pfam" id="PF13565">
    <property type="entry name" value="HTH_32"/>
    <property type="match status" value="1"/>
</dbReference>
<dbReference type="SUPFAM" id="SSF46689">
    <property type="entry name" value="Homeodomain-like"/>
    <property type="match status" value="1"/>
</dbReference>
<dbReference type="InterPro" id="IPR009057">
    <property type="entry name" value="Homeodomain-like_sf"/>
</dbReference>
<accession>A0A975BLB4</accession>
<dbReference type="KEGG" id="dmm:dnm_037010"/>
<dbReference type="NCBIfam" id="NF033545">
    <property type="entry name" value="transpos_IS630"/>
    <property type="match status" value="1"/>
</dbReference>
<dbReference type="EMBL" id="CP061800">
    <property type="protein sequence ID" value="QTA87667.1"/>
    <property type="molecule type" value="Genomic_DNA"/>
</dbReference>
<dbReference type="RefSeq" id="WP_207682768.1">
    <property type="nucleotide sequence ID" value="NZ_CP061800.1"/>
</dbReference>
<sequence length="368" mass="42441">MAKRYIVSLTDEEKDELIALTKKGKTGARKINRAHILLLADEGRTDKEIAVILRTGVSTVERIRKRFVEGGPEKALNDDPRNGAPRILSGRDEAVLIAEACSEAPEGRVRRTMMLLADRVVELGLADSISDETVRLILKNSDVKPWQKKQWCIPTVGPEYVFHMEDVPDLYEEPYNPAFPCICFDEKLYQFIGETAVPIPAAPGRPMRYDYEYERNGTANLFIIAEPAAGRRRIVVTQRRTKKDFADMMKLLADELYPDAEKIRIVMDNLNTHNQYSLYERFEPEEARRILRRLEFHHTPKHASWLNMAEIEISVLSGQCPDRRIADEETLRREISAWEKERNEKSEKITWRFTNADARGKLKRLCPS</sequence>
<gene>
    <name evidence="2" type="ORF">dnm_037010</name>
</gene>
<keyword evidence="3" id="KW-1185">Reference proteome</keyword>
<name>A0A975BLB4_9BACT</name>
<proteinExistence type="predicted"/>
<feature type="domain" description="Tc1-like transposase DDE" evidence="1">
    <location>
        <begin position="182"/>
        <end position="332"/>
    </location>
</feature>